<evidence type="ECO:0000256" key="1">
    <source>
        <dbReference type="PIRSR" id="PIRSR018249-1"/>
    </source>
</evidence>
<dbReference type="RefSeq" id="WP_126764777.1">
    <property type="nucleotide sequence ID" value="NZ_PIPJ01000001.1"/>
</dbReference>
<dbReference type="SUPFAM" id="SSF53335">
    <property type="entry name" value="S-adenosyl-L-methionine-dependent methyltransferases"/>
    <property type="match status" value="1"/>
</dbReference>
<sequence length="320" mass="35394">MPIKAFDKLCCPIDGERLVLDAVSNAWRCGNGHSFDVAKQGYLNLLPVQHKRSKDPGDSKAMVAARRDFLESGFYQKLAQAISTQVAAQTELLQSSSAELHAQNMAGKEASDEPVSILDAGCGEGYYLRHLIAHDATANLRLVALDISKWAVLAAAKQGLKTHYTENNTPKNSNLPNAQAPLVQWIVASNAQIPVADASIDILLCIFGFPVYQEFHRVLKPNGVVLMVDPGADHLRELREVIYTTLKPENQAKSYPEYFTAEPAMAVRYPVTLRSQQEIANLLAMTPHLFRAPQEGKQRVQALERLKVSVDVQLQVLRKN</sequence>
<accession>A0A432W1Z2</accession>
<feature type="binding site" evidence="1">
    <location>
        <position position="29"/>
    </location>
    <ligand>
        <name>Zn(2+)</name>
        <dbReference type="ChEBI" id="CHEBI:29105"/>
    </ligand>
</feature>
<keyword evidence="1" id="KW-0479">Metal-binding</keyword>
<dbReference type="InterPro" id="IPR029063">
    <property type="entry name" value="SAM-dependent_MTases_sf"/>
</dbReference>
<name>A0A432W1Z2_9GAMM</name>
<dbReference type="PIRSF" id="PIRSF018249">
    <property type="entry name" value="MyrA_prd"/>
    <property type="match status" value="1"/>
</dbReference>
<dbReference type="EMBL" id="PIPJ01000001">
    <property type="protein sequence ID" value="RUO23237.1"/>
    <property type="molecule type" value="Genomic_DNA"/>
</dbReference>
<feature type="domain" description="Methyltransferase type 11" evidence="3">
    <location>
        <begin position="118"/>
        <end position="226"/>
    </location>
</feature>
<dbReference type="GO" id="GO:0046872">
    <property type="term" value="F:metal ion binding"/>
    <property type="evidence" value="ECO:0007669"/>
    <property type="project" value="UniProtKB-KW"/>
</dbReference>
<feature type="binding site" evidence="2">
    <location>
        <begin position="124"/>
        <end position="125"/>
    </location>
    <ligand>
        <name>S-adenosyl-L-methionine</name>
        <dbReference type="ChEBI" id="CHEBI:59789"/>
    </ligand>
</feature>
<keyword evidence="2" id="KW-0949">S-adenosyl-L-methionine</keyword>
<dbReference type="Pfam" id="PF08241">
    <property type="entry name" value="Methyltransf_11"/>
    <property type="match status" value="1"/>
</dbReference>
<evidence type="ECO:0000313" key="6">
    <source>
        <dbReference type="Proteomes" id="UP000288395"/>
    </source>
</evidence>
<evidence type="ECO:0000259" key="4">
    <source>
        <dbReference type="Pfam" id="PF21302"/>
    </source>
</evidence>
<dbReference type="InterPro" id="IPR016718">
    <property type="entry name" value="rRNA_m1G-MeTrfase_A_prd"/>
</dbReference>
<protein>
    <submittedName>
        <fullName evidence="5">rRNA (Guanine-N1)-methyltransferase</fullName>
    </submittedName>
</protein>
<feature type="domain" description="23S rRNA (guanine(745)-N(1))-methyltransferase N-terminal" evidence="4">
    <location>
        <begin position="10"/>
        <end position="54"/>
    </location>
</feature>
<dbReference type="Proteomes" id="UP000288395">
    <property type="component" value="Unassembled WGS sequence"/>
</dbReference>
<dbReference type="Gene3D" id="3.40.50.150">
    <property type="entry name" value="Vaccinia Virus protein VP39"/>
    <property type="match status" value="1"/>
</dbReference>
<comment type="caution">
    <text evidence="5">The sequence shown here is derived from an EMBL/GenBank/DDBJ whole genome shotgun (WGS) entry which is preliminary data.</text>
</comment>
<keyword evidence="1" id="KW-0862">Zinc</keyword>
<keyword evidence="5" id="KW-0489">Methyltransferase</keyword>
<dbReference type="InterPro" id="IPR013216">
    <property type="entry name" value="Methyltransf_11"/>
</dbReference>
<evidence type="ECO:0000256" key="2">
    <source>
        <dbReference type="PIRSR" id="PIRSR018249-2"/>
    </source>
</evidence>
<organism evidence="5 6">
    <name type="scientific">Aliidiomarina iranensis</name>
    <dbReference type="NCBI Taxonomy" id="1434071"/>
    <lineage>
        <taxon>Bacteria</taxon>
        <taxon>Pseudomonadati</taxon>
        <taxon>Pseudomonadota</taxon>
        <taxon>Gammaproteobacteria</taxon>
        <taxon>Alteromonadales</taxon>
        <taxon>Idiomarinaceae</taxon>
        <taxon>Aliidiomarina</taxon>
    </lineage>
</organism>
<dbReference type="CDD" id="cd02440">
    <property type="entry name" value="AdoMet_MTases"/>
    <property type="match status" value="1"/>
</dbReference>
<keyword evidence="5" id="KW-0808">Transferase</keyword>
<dbReference type="OrthoDB" id="108476at2"/>
<dbReference type="AlphaFoldDB" id="A0A432W1Z2"/>
<dbReference type="InterPro" id="IPR048647">
    <property type="entry name" value="RlmA_N"/>
</dbReference>
<dbReference type="GO" id="GO:0008757">
    <property type="term" value="F:S-adenosylmethionine-dependent methyltransferase activity"/>
    <property type="evidence" value="ECO:0007669"/>
    <property type="project" value="InterPro"/>
</dbReference>
<gene>
    <name evidence="5" type="ORF">CWE08_00865</name>
</gene>
<feature type="binding site" evidence="2">
    <location>
        <position position="75"/>
    </location>
    <ligand>
        <name>S-adenosyl-L-methionine</name>
        <dbReference type="ChEBI" id="CHEBI:59789"/>
    </ligand>
</feature>
<dbReference type="PANTHER" id="PTHR42912">
    <property type="entry name" value="METHYLTRANSFERASE"/>
    <property type="match status" value="1"/>
</dbReference>
<dbReference type="PANTHER" id="PTHR42912:SF45">
    <property type="entry name" value="23S RRNA (GUANINE(745)-N(1))-METHYLTRANSFERASE"/>
    <property type="match status" value="1"/>
</dbReference>
<evidence type="ECO:0000259" key="3">
    <source>
        <dbReference type="Pfam" id="PF08241"/>
    </source>
</evidence>
<keyword evidence="6" id="KW-1185">Reference proteome</keyword>
<dbReference type="InterPro" id="IPR050508">
    <property type="entry name" value="Methyltransf_Superfamily"/>
</dbReference>
<feature type="binding site" evidence="1">
    <location>
        <position position="33"/>
    </location>
    <ligand>
        <name>Zn(2+)</name>
        <dbReference type="ChEBI" id="CHEBI:29105"/>
    </ligand>
</feature>
<feature type="binding site" evidence="2">
    <location>
        <position position="234"/>
    </location>
    <ligand>
        <name>S-adenosyl-L-methionine</name>
        <dbReference type="ChEBI" id="CHEBI:59789"/>
    </ligand>
</feature>
<reference evidence="6" key="1">
    <citation type="journal article" date="2018" name="Front. Microbiol.">
        <title>Genome-Based Analysis Reveals the Taxonomy and Diversity of the Family Idiomarinaceae.</title>
        <authorList>
            <person name="Liu Y."/>
            <person name="Lai Q."/>
            <person name="Shao Z."/>
        </authorList>
    </citation>
    <scope>NUCLEOTIDE SEQUENCE [LARGE SCALE GENOMIC DNA]</scope>
    <source>
        <strain evidence="6">GBPy7</strain>
    </source>
</reference>
<dbReference type="Pfam" id="PF21302">
    <property type="entry name" value="Zn_ribbon_RlmA"/>
    <property type="match status" value="1"/>
</dbReference>
<dbReference type="GO" id="GO:0032259">
    <property type="term" value="P:methylation"/>
    <property type="evidence" value="ECO:0007669"/>
    <property type="project" value="UniProtKB-KW"/>
</dbReference>
<proteinExistence type="predicted"/>
<evidence type="ECO:0000313" key="5">
    <source>
        <dbReference type="EMBL" id="RUO23237.1"/>
    </source>
</evidence>